<dbReference type="STRING" id="630515.SAMN04489812_2994"/>
<feature type="domain" description="Bacterial bifunctional deaminase-reductase C-terminal" evidence="1">
    <location>
        <begin position="4"/>
        <end position="177"/>
    </location>
</feature>
<dbReference type="Pfam" id="PF01872">
    <property type="entry name" value="RibD_C"/>
    <property type="match status" value="1"/>
</dbReference>
<gene>
    <name evidence="2" type="ORF">SAMN04489812_2994</name>
</gene>
<dbReference type="RefSeq" id="WP_091526017.1">
    <property type="nucleotide sequence ID" value="NZ_LT629772.1"/>
</dbReference>
<dbReference type="SUPFAM" id="SSF53597">
    <property type="entry name" value="Dihydrofolate reductase-like"/>
    <property type="match status" value="1"/>
</dbReference>
<dbReference type="GO" id="GO:0008703">
    <property type="term" value="F:5-amino-6-(5-phosphoribosylamino)uracil reductase activity"/>
    <property type="evidence" value="ECO:0007669"/>
    <property type="project" value="InterPro"/>
</dbReference>
<sequence length="187" mass="20219">MARLIYSYIASLDGFVEDENGGFGWAAPDAEVHAFVNDLERPIGSYLYGRRMYETMAVWETDPELATGSPETADFAKIWKAATKIVFSRSLDAVWTADTRLAGEFSAAAVHQLKESADRDLSVGGADLAASAIRAGLVDEIHAILVPEVVGGGKRALPKHRLGLELLDHKGFGNGTAFLRYAVRPPV</sequence>
<proteinExistence type="predicted"/>
<accession>A0A1H1UZN1</accession>
<dbReference type="EMBL" id="LT629772">
    <property type="protein sequence ID" value="SDS77721.1"/>
    <property type="molecule type" value="Genomic_DNA"/>
</dbReference>
<evidence type="ECO:0000313" key="2">
    <source>
        <dbReference type="EMBL" id="SDS77721.1"/>
    </source>
</evidence>
<protein>
    <submittedName>
        <fullName evidence="2">Dihydrofolate reductase</fullName>
    </submittedName>
</protein>
<dbReference type="OrthoDB" id="3471498at2"/>
<reference evidence="2 3" key="1">
    <citation type="submission" date="2016-10" db="EMBL/GenBank/DDBJ databases">
        <authorList>
            <person name="de Groot N.N."/>
        </authorList>
    </citation>
    <scope>NUCLEOTIDE SEQUENCE [LARGE SCALE GENOMIC DNA]</scope>
    <source>
        <strain evidence="2 3">DSM 21800</strain>
    </source>
</reference>
<dbReference type="Proteomes" id="UP000199103">
    <property type="component" value="Chromosome I"/>
</dbReference>
<dbReference type="GO" id="GO:0009231">
    <property type="term" value="P:riboflavin biosynthetic process"/>
    <property type="evidence" value="ECO:0007669"/>
    <property type="project" value="InterPro"/>
</dbReference>
<keyword evidence="3" id="KW-1185">Reference proteome</keyword>
<dbReference type="InterPro" id="IPR050765">
    <property type="entry name" value="Riboflavin_Biosynth_HTPR"/>
</dbReference>
<dbReference type="PANTHER" id="PTHR38011:SF11">
    <property type="entry name" value="2,5-DIAMINO-6-RIBOSYLAMINO-4(3H)-PYRIMIDINONE 5'-PHOSPHATE REDUCTASE"/>
    <property type="match status" value="1"/>
</dbReference>
<organism evidence="2 3">
    <name type="scientific">Microlunatus soli</name>
    <dbReference type="NCBI Taxonomy" id="630515"/>
    <lineage>
        <taxon>Bacteria</taxon>
        <taxon>Bacillati</taxon>
        <taxon>Actinomycetota</taxon>
        <taxon>Actinomycetes</taxon>
        <taxon>Propionibacteriales</taxon>
        <taxon>Propionibacteriaceae</taxon>
        <taxon>Microlunatus</taxon>
    </lineage>
</organism>
<dbReference type="InterPro" id="IPR024072">
    <property type="entry name" value="DHFR-like_dom_sf"/>
</dbReference>
<name>A0A1H1UZN1_9ACTN</name>
<dbReference type="Gene3D" id="3.40.430.10">
    <property type="entry name" value="Dihydrofolate Reductase, subunit A"/>
    <property type="match status" value="1"/>
</dbReference>
<dbReference type="PANTHER" id="PTHR38011">
    <property type="entry name" value="DIHYDROFOLATE REDUCTASE FAMILY PROTEIN (AFU_ORTHOLOGUE AFUA_8G06820)"/>
    <property type="match status" value="1"/>
</dbReference>
<dbReference type="AlphaFoldDB" id="A0A1H1UZN1"/>
<evidence type="ECO:0000259" key="1">
    <source>
        <dbReference type="Pfam" id="PF01872"/>
    </source>
</evidence>
<evidence type="ECO:0000313" key="3">
    <source>
        <dbReference type="Proteomes" id="UP000199103"/>
    </source>
</evidence>
<dbReference type="InterPro" id="IPR002734">
    <property type="entry name" value="RibDG_C"/>
</dbReference>